<name>A0A1V6QE19_9EURO</name>
<sequence>MGLVDFFEGDEFQISFPEVNFGEEDQWAVAFKAPKMYDQRCEDRDMSVFFLVSARALLTAGTSAYTDRWIETKGLGYLDSGKAKDDFNKKVDEAFELAEEHDN</sequence>
<evidence type="ECO:0000313" key="2">
    <source>
        <dbReference type="Proteomes" id="UP000191672"/>
    </source>
</evidence>
<evidence type="ECO:0000313" key="1">
    <source>
        <dbReference type="EMBL" id="OQD87468.1"/>
    </source>
</evidence>
<organism evidence="1 2">
    <name type="scientific">Penicillium antarcticum</name>
    <dbReference type="NCBI Taxonomy" id="416450"/>
    <lineage>
        <taxon>Eukaryota</taxon>
        <taxon>Fungi</taxon>
        <taxon>Dikarya</taxon>
        <taxon>Ascomycota</taxon>
        <taxon>Pezizomycotina</taxon>
        <taxon>Eurotiomycetes</taxon>
        <taxon>Eurotiomycetidae</taxon>
        <taxon>Eurotiales</taxon>
        <taxon>Aspergillaceae</taxon>
        <taxon>Penicillium</taxon>
    </lineage>
</organism>
<accession>A0A1V6QE19</accession>
<dbReference type="EMBL" id="MDYN01000005">
    <property type="protein sequence ID" value="OQD87468.1"/>
    <property type="molecule type" value="Genomic_DNA"/>
</dbReference>
<comment type="caution">
    <text evidence="1">The sequence shown here is derived from an EMBL/GenBank/DDBJ whole genome shotgun (WGS) entry which is preliminary data.</text>
</comment>
<proteinExistence type="predicted"/>
<reference evidence="2" key="1">
    <citation type="journal article" date="2017" name="Nat. Microbiol.">
        <title>Global analysis of biosynthetic gene clusters reveals vast potential of secondary metabolite production in Penicillium species.</title>
        <authorList>
            <person name="Nielsen J.C."/>
            <person name="Grijseels S."/>
            <person name="Prigent S."/>
            <person name="Ji B."/>
            <person name="Dainat J."/>
            <person name="Nielsen K.F."/>
            <person name="Frisvad J.C."/>
            <person name="Workman M."/>
            <person name="Nielsen J."/>
        </authorList>
    </citation>
    <scope>NUCLEOTIDE SEQUENCE [LARGE SCALE GENOMIC DNA]</scope>
    <source>
        <strain evidence="2">IBT 31811</strain>
    </source>
</reference>
<dbReference type="AlphaFoldDB" id="A0A1V6QE19"/>
<dbReference type="Proteomes" id="UP000191672">
    <property type="component" value="Unassembled WGS sequence"/>
</dbReference>
<dbReference type="Pfam" id="PF12585">
    <property type="entry name" value="DUF3759"/>
    <property type="match status" value="1"/>
</dbReference>
<gene>
    <name evidence="1" type="ORF">PENANT_c005G06212</name>
</gene>
<keyword evidence="2" id="KW-1185">Reference proteome</keyword>
<protein>
    <submittedName>
        <fullName evidence="1">Uncharacterized protein</fullName>
    </submittedName>
</protein>
<dbReference type="InterPro" id="IPR022234">
    <property type="entry name" value="DUF3759"/>
</dbReference>